<dbReference type="Pfam" id="PF00431">
    <property type="entry name" value="CUB"/>
    <property type="match status" value="1"/>
</dbReference>
<dbReference type="SUPFAM" id="SSF49854">
    <property type="entry name" value="Spermadhesin, CUB domain"/>
    <property type="match status" value="1"/>
</dbReference>
<gene>
    <name evidence="4" type="ORF">L9F63_009358</name>
</gene>
<keyword evidence="5" id="KW-1185">Reference proteome</keyword>
<dbReference type="PANTHER" id="PTHR47537">
    <property type="entry name" value="CUBILIN"/>
    <property type="match status" value="1"/>
</dbReference>
<evidence type="ECO:0000259" key="3">
    <source>
        <dbReference type="PROSITE" id="PS01180"/>
    </source>
</evidence>
<proteinExistence type="predicted"/>
<feature type="domain" description="CUB" evidence="3">
    <location>
        <begin position="14"/>
        <end position="72"/>
    </location>
</feature>
<dbReference type="InterPro" id="IPR035914">
    <property type="entry name" value="Sperma_CUB_dom_sf"/>
</dbReference>
<dbReference type="Proteomes" id="UP001233999">
    <property type="component" value="Unassembled WGS sequence"/>
</dbReference>
<comment type="caution">
    <text evidence="2">Lacks conserved residue(s) required for the propagation of feature annotation.</text>
</comment>
<evidence type="ECO:0000313" key="5">
    <source>
        <dbReference type="Proteomes" id="UP001233999"/>
    </source>
</evidence>
<name>A0AAD8AKE8_DIPPU</name>
<sequence length="72" mass="8565">MFQTDGQKLPGTMCDHQFISSNYSLTHGRFYSPRYPSSYPKNIKCAYRFRGRLKERIRIVFEEVTLQKGDLR</sequence>
<dbReference type="InterPro" id="IPR000859">
    <property type="entry name" value="CUB_dom"/>
</dbReference>
<dbReference type="PANTHER" id="PTHR47537:SF2">
    <property type="entry name" value="CUBILIN"/>
    <property type="match status" value="1"/>
</dbReference>
<keyword evidence="1" id="KW-1015">Disulfide bond</keyword>
<organism evidence="4 5">
    <name type="scientific">Diploptera punctata</name>
    <name type="common">Pacific beetle cockroach</name>
    <dbReference type="NCBI Taxonomy" id="6984"/>
    <lineage>
        <taxon>Eukaryota</taxon>
        <taxon>Metazoa</taxon>
        <taxon>Ecdysozoa</taxon>
        <taxon>Arthropoda</taxon>
        <taxon>Hexapoda</taxon>
        <taxon>Insecta</taxon>
        <taxon>Pterygota</taxon>
        <taxon>Neoptera</taxon>
        <taxon>Polyneoptera</taxon>
        <taxon>Dictyoptera</taxon>
        <taxon>Blattodea</taxon>
        <taxon>Blaberoidea</taxon>
        <taxon>Blaberidae</taxon>
        <taxon>Diplopterinae</taxon>
        <taxon>Diploptera</taxon>
    </lineage>
</organism>
<evidence type="ECO:0000256" key="2">
    <source>
        <dbReference type="PROSITE-ProRule" id="PRU00059"/>
    </source>
</evidence>
<reference evidence="4" key="2">
    <citation type="submission" date="2023-05" db="EMBL/GenBank/DDBJ databases">
        <authorList>
            <person name="Fouks B."/>
        </authorList>
    </citation>
    <scope>NUCLEOTIDE SEQUENCE</scope>
    <source>
        <strain evidence="4">Stay&amp;Tobe</strain>
        <tissue evidence="4">Testes</tissue>
    </source>
</reference>
<comment type="caution">
    <text evidence="4">The sequence shown here is derived from an EMBL/GenBank/DDBJ whole genome shotgun (WGS) entry which is preliminary data.</text>
</comment>
<dbReference type="EMBL" id="JASPKZ010000429">
    <property type="protein sequence ID" value="KAJ9600345.1"/>
    <property type="molecule type" value="Genomic_DNA"/>
</dbReference>
<evidence type="ECO:0000256" key="1">
    <source>
        <dbReference type="ARBA" id="ARBA00023157"/>
    </source>
</evidence>
<dbReference type="AlphaFoldDB" id="A0AAD8AKE8"/>
<dbReference type="PROSITE" id="PS01180">
    <property type="entry name" value="CUB"/>
    <property type="match status" value="1"/>
</dbReference>
<protein>
    <recommendedName>
        <fullName evidence="3">CUB domain-containing protein</fullName>
    </recommendedName>
</protein>
<dbReference type="GO" id="GO:0005886">
    <property type="term" value="C:plasma membrane"/>
    <property type="evidence" value="ECO:0007669"/>
    <property type="project" value="TreeGrafter"/>
</dbReference>
<dbReference type="InterPro" id="IPR053207">
    <property type="entry name" value="Non-NMDA_GluR_Accessory"/>
</dbReference>
<reference evidence="4" key="1">
    <citation type="journal article" date="2023" name="IScience">
        <title>Live-bearing cockroach genome reveals convergent evolutionary mechanisms linked to viviparity in insects and beyond.</title>
        <authorList>
            <person name="Fouks B."/>
            <person name="Harrison M.C."/>
            <person name="Mikhailova A.A."/>
            <person name="Marchal E."/>
            <person name="English S."/>
            <person name="Carruthers M."/>
            <person name="Jennings E.C."/>
            <person name="Chiamaka E.L."/>
            <person name="Frigard R.A."/>
            <person name="Pippel M."/>
            <person name="Attardo G.M."/>
            <person name="Benoit J.B."/>
            <person name="Bornberg-Bauer E."/>
            <person name="Tobe S.S."/>
        </authorList>
    </citation>
    <scope>NUCLEOTIDE SEQUENCE</scope>
    <source>
        <strain evidence="4">Stay&amp;Tobe</strain>
    </source>
</reference>
<accession>A0AAD8AKE8</accession>
<dbReference type="Gene3D" id="2.60.120.290">
    <property type="entry name" value="Spermadhesin, CUB domain"/>
    <property type="match status" value="1"/>
</dbReference>
<evidence type="ECO:0000313" key="4">
    <source>
        <dbReference type="EMBL" id="KAJ9600345.1"/>
    </source>
</evidence>